<evidence type="ECO:0000313" key="3">
    <source>
        <dbReference type="Proteomes" id="UP000815325"/>
    </source>
</evidence>
<dbReference type="Proteomes" id="UP000815325">
    <property type="component" value="Unassembled WGS sequence"/>
</dbReference>
<feature type="compositionally biased region" description="Polar residues" evidence="1">
    <location>
        <begin position="76"/>
        <end position="89"/>
    </location>
</feature>
<dbReference type="EMBL" id="MU069832">
    <property type="protein sequence ID" value="KAF5833059.1"/>
    <property type="molecule type" value="Genomic_DNA"/>
</dbReference>
<reference evidence="2" key="1">
    <citation type="submission" date="2017-08" db="EMBL/GenBank/DDBJ databases">
        <authorList>
            <person name="Polle J.E."/>
            <person name="Barry K."/>
            <person name="Cushman J."/>
            <person name="Schmutz J."/>
            <person name="Tran D."/>
            <person name="Hathwaick L.T."/>
            <person name="Yim W.C."/>
            <person name="Jenkins J."/>
            <person name="Mckie-Krisberg Z.M."/>
            <person name="Prochnik S."/>
            <person name="Lindquist E."/>
            <person name="Dockter R.B."/>
            <person name="Adam C."/>
            <person name="Molina H."/>
            <person name="Bunkerborg J."/>
            <person name="Jin E."/>
            <person name="Buchheim M."/>
            <person name="Magnuson J."/>
        </authorList>
    </citation>
    <scope>NUCLEOTIDE SEQUENCE</scope>
    <source>
        <strain evidence="2">CCAP 19/18</strain>
    </source>
</reference>
<accession>A0ABQ7GEQ0</accession>
<keyword evidence="3" id="KW-1185">Reference proteome</keyword>
<dbReference type="PANTHER" id="PTHR31126">
    <property type="entry name" value="TYROSINE-PROTEIN PHOSPHATASE"/>
    <property type="match status" value="1"/>
</dbReference>
<evidence type="ECO:0000256" key="1">
    <source>
        <dbReference type="SAM" id="MobiDB-lite"/>
    </source>
</evidence>
<feature type="compositionally biased region" description="Polar residues" evidence="1">
    <location>
        <begin position="116"/>
        <end position="150"/>
    </location>
</feature>
<sequence length="394" mass="42766">MAALPKIPLNVENFRDLAEANGAIKPGRVWRCARPSSASESDVCVLLDQLGIRDLIDLRSSEELAEDRYYPPIESYKQSTPKPATHTKTLASDAPSASSLSISSDASSVSPPVRSTSAAENGQNGQEARNAAEPTTSSEGPPGDSTTQSTGPMGKEMGAEAGGGSGRPRTLFQGTQFRRYLRQWLSRQAYVESKGEDTPVIHHQVSLLERSRFYGALLTHVPAQMVATAMALGLLQFKEQSRQILLREVNTGGLALLYKIILDSAKIEIRTVLDLICNSLENRRPVLFFCKAGKDRTGIIAALVLACSGATDLQVVEDYARSDAYHAVALAGIENKPELAGLDRAAFERAPAGAMRETIAYINQQYGSLPAYMTHIGFGPERQRQLRYLLTKDA</sequence>
<feature type="region of interest" description="Disordered" evidence="1">
    <location>
        <begin position="69"/>
        <end position="170"/>
    </location>
</feature>
<dbReference type="PANTHER" id="PTHR31126:SF1">
    <property type="entry name" value="TYROSINE SPECIFIC PROTEIN PHOSPHATASES DOMAIN-CONTAINING PROTEIN"/>
    <property type="match status" value="1"/>
</dbReference>
<comment type="caution">
    <text evidence="2">The sequence shown here is derived from an EMBL/GenBank/DDBJ whole genome shotgun (WGS) entry which is preliminary data.</text>
</comment>
<protein>
    <submittedName>
        <fullName evidence="2">Protein-tyrosine phosphatase-like protein</fullName>
    </submittedName>
</protein>
<dbReference type="Pfam" id="PF13350">
    <property type="entry name" value="Y_phosphatase3"/>
    <property type="match status" value="2"/>
</dbReference>
<organism evidence="2 3">
    <name type="scientific">Dunaliella salina</name>
    <name type="common">Green alga</name>
    <name type="synonym">Protococcus salinus</name>
    <dbReference type="NCBI Taxonomy" id="3046"/>
    <lineage>
        <taxon>Eukaryota</taxon>
        <taxon>Viridiplantae</taxon>
        <taxon>Chlorophyta</taxon>
        <taxon>core chlorophytes</taxon>
        <taxon>Chlorophyceae</taxon>
        <taxon>CS clade</taxon>
        <taxon>Chlamydomonadales</taxon>
        <taxon>Dunaliellaceae</taxon>
        <taxon>Dunaliella</taxon>
    </lineage>
</organism>
<proteinExistence type="predicted"/>
<gene>
    <name evidence="2" type="ORF">DUNSADRAFT_10723</name>
</gene>
<dbReference type="InterPro" id="IPR026893">
    <property type="entry name" value="Tyr/Ser_Pase_IphP-type"/>
</dbReference>
<name>A0ABQ7GEQ0_DUNSA</name>
<dbReference type="Gene3D" id="3.90.190.10">
    <property type="entry name" value="Protein tyrosine phosphatase superfamily"/>
    <property type="match status" value="2"/>
</dbReference>
<dbReference type="InterPro" id="IPR029021">
    <property type="entry name" value="Prot-tyrosine_phosphatase-like"/>
</dbReference>
<feature type="compositionally biased region" description="Low complexity" evidence="1">
    <location>
        <begin position="90"/>
        <end position="115"/>
    </location>
</feature>
<dbReference type="SUPFAM" id="SSF52799">
    <property type="entry name" value="(Phosphotyrosine protein) phosphatases II"/>
    <property type="match status" value="1"/>
</dbReference>
<evidence type="ECO:0000313" key="2">
    <source>
        <dbReference type="EMBL" id="KAF5833059.1"/>
    </source>
</evidence>